<dbReference type="Pfam" id="PF00929">
    <property type="entry name" value="RNase_T"/>
    <property type="match status" value="1"/>
</dbReference>
<evidence type="ECO:0000256" key="7">
    <source>
        <dbReference type="ARBA" id="ARBA00022839"/>
    </source>
</evidence>
<dbReference type="CDD" id="cd06144">
    <property type="entry name" value="REX4_like"/>
    <property type="match status" value="1"/>
</dbReference>
<dbReference type="SMART" id="SM00479">
    <property type="entry name" value="EXOIII"/>
    <property type="match status" value="1"/>
</dbReference>
<evidence type="ECO:0000256" key="9">
    <source>
        <dbReference type="ARBA" id="ARBA00025599"/>
    </source>
</evidence>
<dbReference type="InterPro" id="IPR012337">
    <property type="entry name" value="RNaseH-like_sf"/>
</dbReference>
<organism evidence="11 12">
    <name type="scientific">Caulochytrium protostelioides</name>
    <dbReference type="NCBI Taxonomy" id="1555241"/>
    <lineage>
        <taxon>Eukaryota</taxon>
        <taxon>Fungi</taxon>
        <taxon>Fungi incertae sedis</taxon>
        <taxon>Chytridiomycota</taxon>
        <taxon>Chytridiomycota incertae sedis</taxon>
        <taxon>Chytridiomycetes</taxon>
        <taxon>Caulochytriales</taxon>
        <taxon>Caulochytriaceae</taxon>
        <taxon>Caulochytrium</taxon>
    </lineage>
</organism>
<evidence type="ECO:0000313" key="12">
    <source>
        <dbReference type="Proteomes" id="UP000274922"/>
    </source>
</evidence>
<evidence type="ECO:0000256" key="8">
    <source>
        <dbReference type="ARBA" id="ARBA00023242"/>
    </source>
</evidence>
<evidence type="ECO:0000313" key="11">
    <source>
        <dbReference type="EMBL" id="RKO99371.1"/>
    </source>
</evidence>
<keyword evidence="7" id="KW-0269">Exonuclease</keyword>
<dbReference type="SUPFAM" id="SSF53098">
    <property type="entry name" value="Ribonuclease H-like"/>
    <property type="match status" value="1"/>
</dbReference>
<evidence type="ECO:0000259" key="10">
    <source>
        <dbReference type="SMART" id="SM00479"/>
    </source>
</evidence>
<dbReference type="AlphaFoldDB" id="A0A4P9X2Z1"/>
<dbReference type="GO" id="GO:0008408">
    <property type="term" value="F:3'-5' exonuclease activity"/>
    <property type="evidence" value="ECO:0007669"/>
    <property type="project" value="InterPro"/>
</dbReference>
<evidence type="ECO:0000256" key="1">
    <source>
        <dbReference type="ARBA" id="ARBA00004123"/>
    </source>
</evidence>
<gene>
    <name evidence="11" type="ORF">CXG81DRAFT_6566</name>
</gene>
<keyword evidence="12" id="KW-1185">Reference proteome</keyword>
<evidence type="ECO:0000256" key="3">
    <source>
        <dbReference type="ARBA" id="ARBA00016937"/>
    </source>
</evidence>
<reference evidence="12" key="1">
    <citation type="journal article" date="2018" name="Nat. Microbiol.">
        <title>Leveraging single-cell genomics to expand the fungal tree of life.</title>
        <authorList>
            <person name="Ahrendt S.R."/>
            <person name="Quandt C.A."/>
            <person name="Ciobanu D."/>
            <person name="Clum A."/>
            <person name="Salamov A."/>
            <person name="Andreopoulos B."/>
            <person name="Cheng J.F."/>
            <person name="Woyke T."/>
            <person name="Pelin A."/>
            <person name="Henrissat B."/>
            <person name="Reynolds N.K."/>
            <person name="Benny G.L."/>
            <person name="Smith M.E."/>
            <person name="James T.Y."/>
            <person name="Grigoriev I.V."/>
        </authorList>
    </citation>
    <scope>NUCLEOTIDE SEQUENCE [LARGE SCALE GENOMIC DNA]</scope>
    <source>
        <strain evidence="12">ATCC 52028</strain>
    </source>
</reference>
<evidence type="ECO:0000256" key="2">
    <source>
        <dbReference type="ARBA" id="ARBA00010489"/>
    </source>
</evidence>
<comment type="function">
    <text evidence="9">Exoribonuclease involved in ribosome biosynthesis. Involved in the processing of ITS1, the internal transcribed spacer localized between the 18S and 5.8S rRNAs.</text>
</comment>
<accession>A0A4P9X2Z1</accession>
<dbReference type="GO" id="GO:0003676">
    <property type="term" value="F:nucleic acid binding"/>
    <property type="evidence" value="ECO:0007669"/>
    <property type="project" value="InterPro"/>
</dbReference>
<dbReference type="STRING" id="1555241.A0A4P9X2Z1"/>
<dbReference type="FunFam" id="3.30.420.10:FF:000007">
    <property type="entry name" value="Interferon-stimulated exonuclease gene 20"/>
    <property type="match status" value="1"/>
</dbReference>
<dbReference type="GO" id="GO:0006364">
    <property type="term" value="P:rRNA processing"/>
    <property type="evidence" value="ECO:0007669"/>
    <property type="project" value="UniProtKB-KW"/>
</dbReference>
<protein>
    <recommendedName>
        <fullName evidence="3">RNA exonuclease 4</fullName>
    </recommendedName>
</protein>
<evidence type="ECO:0000256" key="6">
    <source>
        <dbReference type="ARBA" id="ARBA00022801"/>
    </source>
</evidence>
<dbReference type="InterPro" id="IPR036397">
    <property type="entry name" value="RNaseH_sf"/>
</dbReference>
<name>A0A4P9X2Z1_9FUNG</name>
<dbReference type="Gene3D" id="3.30.420.10">
    <property type="entry name" value="Ribonuclease H-like superfamily/Ribonuclease H"/>
    <property type="match status" value="1"/>
</dbReference>
<comment type="subcellular location">
    <subcellularLocation>
        <location evidence="1">Nucleus</location>
    </subcellularLocation>
</comment>
<dbReference type="EMBL" id="ML014290">
    <property type="protein sequence ID" value="RKO99371.1"/>
    <property type="molecule type" value="Genomic_DNA"/>
</dbReference>
<keyword evidence="6" id="KW-0378">Hydrolase</keyword>
<dbReference type="Proteomes" id="UP000274922">
    <property type="component" value="Unassembled WGS sequence"/>
</dbReference>
<feature type="domain" description="Exonuclease" evidence="10">
    <location>
        <begin position="2"/>
        <end position="161"/>
    </location>
</feature>
<feature type="non-terminal residue" evidence="11">
    <location>
        <position position="161"/>
    </location>
</feature>
<keyword evidence="8" id="KW-0539">Nucleus</keyword>
<dbReference type="PANTHER" id="PTHR12801:SF45">
    <property type="entry name" value="RNA EXONUCLEASE 4"/>
    <property type="match status" value="1"/>
</dbReference>
<feature type="non-terminal residue" evidence="11">
    <location>
        <position position="1"/>
    </location>
</feature>
<comment type="similarity">
    <text evidence="2">Belongs to the REXO4 family.</text>
</comment>
<proteinExistence type="inferred from homology"/>
<dbReference type="OrthoDB" id="8191639at2759"/>
<dbReference type="InterPro" id="IPR047021">
    <property type="entry name" value="REXO1/3/4-like"/>
</dbReference>
<dbReference type="GO" id="GO:0005634">
    <property type="term" value="C:nucleus"/>
    <property type="evidence" value="ECO:0007669"/>
    <property type="project" value="UniProtKB-SubCell"/>
</dbReference>
<keyword evidence="4" id="KW-0698">rRNA processing</keyword>
<evidence type="ECO:0000256" key="4">
    <source>
        <dbReference type="ARBA" id="ARBA00022552"/>
    </source>
</evidence>
<dbReference type="InterPro" id="IPR037431">
    <property type="entry name" value="REX4_DEDDh_dom"/>
</dbReference>
<evidence type="ECO:0000256" key="5">
    <source>
        <dbReference type="ARBA" id="ARBA00022722"/>
    </source>
</evidence>
<dbReference type="PANTHER" id="PTHR12801">
    <property type="entry name" value="RNA EXONUCLEASE REXO1 / RECO3 FAMILY MEMBER-RELATED"/>
    <property type="match status" value="1"/>
</dbReference>
<keyword evidence="5" id="KW-0540">Nuclease</keyword>
<sequence>GRFVAMDCEMVGVGPEGERSVLARVSIVNFYGHVLLDTLVAPTEPVTDYRTHVTGITRQMLVGAPSFKEVQYQVASLLKDKVVVGHSIHNDFKVLFFTHPKGCVRDTSTWYPYRRLAQGPPSLRQLSAELLGIQIQTGAHSSVVDARAAMLLYHKQRASWE</sequence>
<dbReference type="InterPro" id="IPR013520">
    <property type="entry name" value="Ribonucl_H"/>
</dbReference>